<evidence type="ECO:0000313" key="3">
    <source>
        <dbReference type="Proteomes" id="UP001642405"/>
    </source>
</evidence>
<feature type="compositionally biased region" description="Basic and acidic residues" evidence="1">
    <location>
        <begin position="104"/>
        <end position="113"/>
    </location>
</feature>
<evidence type="ECO:0000256" key="1">
    <source>
        <dbReference type="SAM" id="MobiDB-lite"/>
    </source>
</evidence>
<reference evidence="2 3" key="1">
    <citation type="submission" date="2024-01" db="EMBL/GenBank/DDBJ databases">
        <authorList>
            <person name="Allen C."/>
            <person name="Tagirdzhanova G."/>
        </authorList>
    </citation>
    <scope>NUCLEOTIDE SEQUENCE [LARGE SCALE GENOMIC DNA]</scope>
</reference>
<proteinExistence type="predicted"/>
<gene>
    <name evidence="2" type="ORF">SCUCBS95973_005437</name>
</gene>
<evidence type="ECO:0000313" key="2">
    <source>
        <dbReference type="EMBL" id="CAK7224194.1"/>
    </source>
</evidence>
<feature type="region of interest" description="Disordered" evidence="1">
    <location>
        <begin position="91"/>
        <end position="113"/>
    </location>
</feature>
<sequence length="196" mass="21079">MANIHELSQLTLDFVNDPSTSPEDRALLQRAAGTAGFPASHGCFASRRSEDAAGTAIVSIQFVWMAKQTGAADAWRQELRIDAGDGDAWVAQQRSRPPYGPPGDGHDDEHDQNNHKGIVAAVHAQTGRPLRSGSMASVVLPSLSDALDMKAMLDLQWACIRLASMSGAAGSDDFLDADEFEGTFRESVLTRDAQRE</sequence>
<comment type="caution">
    <text evidence="2">The sequence shown here is derived from an EMBL/GenBank/DDBJ whole genome shotgun (WGS) entry which is preliminary data.</text>
</comment>
<protein>
    <submittedName>
        <fullName evidence="2">Uncharacterized protein</fullName>
    </submittedName>
</protein>
<organism evidence="2 3">
    <name type="scientific">Sporothrix curviconia</name>
    <dbReference type="NCBI Taxonomy" id="1260050"/>
    <lineage>
        <taxon>Eukaryota</taxon>
        <taxon>Fungi</taxon>
        <taxon>Dikarya</taxon>
        <taxon>Ascomycota</taxon>
        <taxon>Pezizomycotina</taxon>
        <taxon>Sordariomycetes</taxon>
        <taxon>Sordariomycetidae</taxon>
        <taxon>Ophiostomatales</taxon>
        <taxon>Ophiostomataceae</taxon>
        <taxon>Sporothrix</taxon>
    </lineage>
</organism>
<name>A0ABP0BX11_9PEZI</name>
<dbReference type="Proteomes" id="UP001642405">
    <property type="component" value="Unassembled WGS sequence"/>
</dbReference>
<keyword evidence="3" id="KW-1185">Reference proteome</keyword>
<accession>A0ABP0BX11</accession>
<dbReference type="EMBL" id="CAWUHB010000029">
    <property type="protein sequence ID" value="CAK7224194.1"/>
    <property type="molecule type" value="Genomic_DNA"/>
</dbReference>